<accession>A0AAN6YN30</accession>
<evidence type="ECO:0000313" key="3">
    <source>
        <dbReference type="EMBL" id="KAK4221550.1"/>
    </source>
</evidence>
<sequence>MTIDMTTVPHYQVWKGLRYEDINQRRSEIRVKHPGTFEWVHTSSFRQWLTSEDEPIFWIIGKPGSGKSTLMISLVHSDQTLVLAHHYPQRHILSHFFSADGGDLECNIKGLLCDLVSQLLSIPQHGIVFGFRHEVYLKENERDWAVAELCALLLQLLPAFVTVCIFLDGLDEIDPTDGPPALFDLLEKLKQYQKSKYAYQIDLNRNFTTQFPATLICASRTLSTTI</sequence>
<dbReference type="EMBL" id="MU865536">
    <property type="protein sequence ID" value="KAK4221550.1"/>
    <property type="molecule type" value="Genomic_DNA"/>
</dbReference>
<dbReference type="Proteomes" id="UP001301958">
    <property type="component" value="Unassembled WGS sequence"/>
</dbReference>
<dbReference type="InterPro" id="IPR027417">
    <property type="entry name" value="P-loop_NTPase"/>
</dbReference>
<dbReference type="AlphaFoldDB" id="A0AAN6YN30"/>
<dbReference type="Pfam" id="PF24883">
    <property type="entry name" value="NPHP3_N"/>
    <property type="match status" value="1"/>
</dbReference>
<dbReference type="SUPFAM" id="SSF52540">
    <property type="entry name" value="P-loop containing nucleoside triphosphate hydrolases"/>
    <property type="match status" value="1"/>
</dbReference>
<protein>
    <recommendedName>
        <fullName evidence="2">Nephrocystin 3-like N-terminal domain-containing protein</fullName>
    </recommendedName>
</protein>
<dbReference type="PANTHER" id="PTHR10039">
    <property type="entry name" value="AMELOGENIN"/>
    <property type="match status" value="1"/>
</dbReference>
<evidence type="ECO:0000313" key="4">
    <source>
        <dbReference type="Proteomes" id="UP001301958"/>
    </source>
</evidence>
<dbReference type="Gene3D" id="3.40.50.300">
    <property type="entry name" value="P-loop containing nucleotide triphosphate hydrolases"/>
    <property type="match status" value="1"/>
</dbReference>
<feature type="domain" description="Nephrocystin 3-like N-terminal" evidence="2">
    <location>
        <begin position="35"/>
        <end position="194"/>
    </location>
</feature>
<reference evidence="3" key="1">
    <citation type="journal article" date="2023" name="Mol. Phylogenet. Evol.">
        <title>Genome-scale phylogeny and comparative genomics of the fungal order Sordariales.</title>
        <authorList>
            <person name="Hensen N."/>
            <person name="Bonometti L."/>
            <person name="Westerberg I."/>
            <person name="Brannstrom I.O."/>
            <person name="Guillou S."/>
            <person name="Cros-Aarteil S."/>
            <person name="Calhoun S."/>
            <person name="Haridas S."/>
            <person name="Kuo A."/>
            <person name="Mondo S."/>
            <person name="Pangilinan J."/>
            <person name="Riley R."/>
            <person name="LaButti K."/>
            <person name="Andreopoulos B."/>
            <person name="Lipzen A."/>
            <person name="Chen C."/>
            <person name="Yan M."/>
            <person name="Daum C."/>
            <person name="Ng V."/>
            <person name="Clum A."/>
            <person name="Steindorff A."/>
            <person name="Ohm R.A."/>
            <person name="Martin F."/>
            <person name="Silar P."/>
            <person name="Natvig D.O."/>
            <person name="Lalanne C."/>
            <person name="Gautier V."/>
            <person name="Ament-Velasquez S.L."/>
            <person name="Kruys A."/>
            <person name="Hutchinson M.I."/>
            <person name="Powell A.J."/>
            <person name="Barry K."/>
            <person name="Miller A.N."/>
            <person name="Grigoriev I.V."/>
            <person name="Debuchy R."/>
            <person name="Gladieux P."/>
            <person name="Hiltunen Thoren M."/>
            <person name="Johannesson H."/>
        </authorList>
    </citation>
    <scope>NUCLEOTIDE SEQUENCE</scope>
    <source>
        <strain evidence="3">CBS 990.96</strain>
    </source>
</reference>
<dbReference type="PANTHER" id="PTHR10039:SF5">
    <property type="entry name" value="NACHT DOMAIN-CONTAINING PROTEIN"/>
    <property type="match status" value="1"/>
</dbReference>
<keyword evidence="4" id="KW-1185">Reference proteome</keyword>
<comment type="caution">
    <text evidence="3">The sequence shown here is derived from an EMBL/GenBank/DDBJ whole genome shotgun (WGS) entry which is preliminary data.</text>
</comment>
<keyword evidence="1" id="KW-0677">Repeat</keyword>
<name>A0AAN6YN30_9PEZI</name>
<gene>
    <name evidence="3" type="ORF">QBC38DRAFT_449071</name>
</gene>
<reference evidence="3" key="2">
    <citation type="submission" date="2023-05" db="EMBL/GenBank/DDBJ databases">
        <authorList>
            <consortium name="Lawrence Berkeley National Laboratory"/>
            <person name="Steindorff A."/>
            <person name="Hensen N."/>
            <person name="Bonometti L."/>
            <person name="Westerberg I."/>
            <person name="Brannstrom I.O."/>
            <person name="Guillou S."/>
            <person name="Cros-Aarteil S."/>
            <person name="Calhoun S."/>
            <person name="Haridas S."/>
            <person name="Kuo A."/>
            <person name="Mondo S."/>
            <person name="Pangilinan J."/>
            <person name="Riley R."/>
            <person name="Labutti K."/>
            <person name="Andreopoulos B."/>
            <person name="Lipzen A."/>
            <person name="Chen C."/>
            <person name="Yanf M."/>
            <person name="Daum C."/>
            <person name="Ng V."/>
            <person name="Clum A."/>
            <person name="Ohm R."/>
            <person name="Martin F."/>
            <person name="Silar P."/>
            <person name="Natvig D."/>
            <person name="Lalanne C."/>
            <person name="Gautier V."/>
            <person name="Ament-Velasquez S.L."/>
            <person name="Kruys A."/>
            <person name="Hutchinson M.I."/>
            <person name="Powell A.J."/>
            <person name="Barry K."/>
            <person name="Miller A.N."/>
            <person name="Grigoriev I.V."/>
            <person name="Debuchy R."/>
            <person name="Gladieux P."/>
            <person name="Thoren M.H."/>
            <person name="Johannesson H."/>
        </authorList>
    </citation>
    <scope>NUCLEOTIDE SEQUENCE</scope>
    <source>
        <strain evidence="3">CBS 990.96</strain>
    </source>
</reference>
<dbReference type="InterPro" id="IPR056884">
    <property type="entry name" value="NPHP3-like_N"/>
</dbReference>
<organism evidence="3 4">
    <name type="scientific">Podospora fimiseda</name>
    <dbReference type="NCBI Taxonomy" id="252190"/>
    <lineage>
        <taxon>Eukaryota</taxon>
        <taxon>Fungi</taxon>
        <taxon>Dikarya</taxon>
        <taxon>Ascomycota</taxon>
        <taxon>Pezizomycotina</taxon>
        <taxon>Sordariomycetes</taxon>
        <taxon>Sordariomycetidae</taxon>
        <taxon>Sordariales</taxon>
        <taxon>Podosporaceae</taxon>
        <taxon>Podospora</taxon>
    </lineage>
</organism>
<evidence type="ECO:0000259" key="2">
    <source>
        <dbReference type="Pfam" id="PF24883"/>
    </source>
</evidence>
<evidence type="ECO:0000256" key="1">
    <source>
        <dbReference type="ARBA" id="ARBA00022737"/>
    </source>
</evidence>
<proteinExistence type="predicted"/>